<sequence length="65" mass="7160">MVAETPDRGLGRGTEKTREPSFVVALGDRRDDGCRDLLPPQPPPSKKENTEASQQHSNTSITQQQ</sequence>
<comment type="caution">
    <text evidence="2">The sequence shown here is derived from an EMBL/GenBank/DDBJ whole genome shotgun (WGS) entry which is preliminary data.</text>
</comment>
<evidence type="ECO:0000256" key="1">
    <source>
        <dbReference type="SAM" id="MobiDB-lite"/>
    </source>
</evidence>
<dbReference type="AlphaFoldDB" id="A0A5B7CN62"/>
<evidence type="ECO:0000313" key="2">
    <source>
        <dbReference type="EMBL" id="MPC10281.1"/>
    </source>
</evidence>
<feature type="compositionally biased region" description="Basic and acidic residues" evidence="1">
    <location>
        <begin position="1"/>
        <end position="19"/>
    </location>
</feature>
<feature type="region of interest" description="Disordered" evidence="1">
    <location>
        <begin position="1"/>
        <end position="65"/>
    </location>
</feature>
<organism evidence="2 3">
    <name type="scientific">Portunus trituberculatus</name>
    <name type="common">Swimming crab</name>
    <name type="synonym">Neptunus trituberculatus</name>
    <dbReference type="NCBI Taxonomy" id="210409"/>
    <lineage>
        <taxon>Eukaryota</taxon>
        <taxon>Metazoa</taxon>
        <taxon>Ecdysozoa</taxon>
        <taxon>Arthropoda</taxon>
        <taxon>Crustacea</taxon>
        <taxon>Multicrustacea</taxon>
        <taxon>Malacostraca</taxon>
        <taxon>Eumalacostraca</taxon>
        <taxon>Eucarida</taxon>
        <taxon>Decapoda</taxon>
        <taxon>Pleocyemata</taxon>
        <taxon>Brachyura</taxon>
        <taxon>Eubrachyura</taxon>
        <taxon>Portunoidea</taxon>
        <taxon>Portunidae</taxon>
        <taxon>Portuninae</taxon>
        <taxon>Portunus</taxon>
    </lineage>
</organism>
<dbReference type="EMBL" id="VSRR010000109">
    <property type="protein sequence ID" value="MPC10281.1"/>
    <property type="molecule type" value="Genomic_DNA"/>
</dbReference>
<reference evidence="2 3" key="1">
    <citation type="submission" date="2019-05" db="EMBL/GenBank/DDBJ databases">
        <title>Another draft genome of Portunus trituberculatus and its Hox gene families provides insights of decapod evolution.</title>
        <authorList>
            <person name="Jeong J.-H."/>
            <person name="Song I."/>
            <person name="Kim S."/>
            <person name="Choi T."/>
            <person name="Kim D."/>
            <person name="Ryu S."/>
            <person name="Kim W."/>
        </authorList>
    </citation>
    <scope>NUCLEOTIDE SEQUENCE [LARGE SCALE GENOMIC DNA]</scope>
    <source>
        <tissue evidence="2">Muscle</tissue>
    </source>
</reference>
<dbReference type="Proteomes" id="UP000324222">
    <property type="component" value="Unassembled WGS sequence"/>
</dbReference>
<proteinExistence type="predicted"/>
<feature type="compositionally biased region" description="Polar residues" evidence="1">
    <location>
        <begin position="51"/>
        <end position="65"/>
    </location>
</feature>
<evidence type="ECO:0000313" key="3">
    <source>
        <dbReference type="Proteomes" id="UP000324222"/>
    </source>
</evidence>
<keyword evidence="3" id="KW-1185">Reference proteome</keyword>
<name>A0A5B7CN62_PORTR</name>
<accession>A0A5B7CN62</accession>
<protein>
    <submittedName>
        <fullName evidence="2">Uncharacterized protein</fullName>
    </submittedName>
</protein>
<gene>
    <name evidence="2" type="ORF">E2C01_002913</name>
</gene>